<dbReference type="Proteomes" id="UP000318833">
    <property type="component" value="Unassembled WGS sequence"/>
</dbReference>
<dbReference type="EMBL" id="VLNR01000022">
    <property type="protein sequence ID" value="TSE08488.1"/>
    <property type="molecule type" value="Genomic_DNA"/>
</dbReference>
<evidence type="ECO:0000313" key="2">
    <source>
        <dbReference type="Proteomes" id="UP000318833"/>
    </source>
</evidence>
<protein>
    <recommendedName>
        <fullName evidence="3">DUF1795 domain-containing protein</fullName>
    </recommendedName>
</protein>
<dbReference type="RefSeq" id="WP_109435335.1">
    <property type="nucleotide sequence ID" value="NZ_CANLVC010000008.1"/>
</dbReference>
<name>A0A554VKD5_9FLAO</name>
<comment type="caution">
    <text evidence="1">The sequence shown here is derived from an EMBL/GenBank/DDBJ whole genome shotgun (WGS) entry which is preliminary data.</text>
</comment>
<dbReference type="PROSITE" id="PS51257">
    <property type="entry name" value="PROKAR_LIPOPROTEIN"/>
    <property type="match status" value="1"/>
</dbReference>
<reference evidence="1 2" key="1">
    <citation type="submission" date="2019-07" db="EMBL/GenBank/DDBJ databases">
        <title>The draft genome sequence of Aquimarina algiphila M91.</title>
        <authorList>
            <person name="Meng X."/>
        </authorList>
    </citation>
    <scope>NUCLEOTIDE SEQUENCE [LARGE SCALE GENOMIC DNA]</scope>
    <source>
        <strain evidence="1 2">M91</strain>
    </source>
</reference>
<dbReference type="OrthoDB" id="9180224at2"/>
<gene>
    <name evidence="1" type="ORF">FOF46_12000</name>
</gene>
<accession>A0A554VKD5</accession>
<dbReference type="AlphaFoldDB" id="A0A554VKD5"/>
<evidence type="ECO:0000313" key="1">
    <source>
        <dbReference type="EMBL" id="TSE08488.1"/>
    </source>
</evidence>
<sequence>MRQIIYLIIAITTLSCTNQEKKLPDNFDFGKTENGSYKNEYFDMEISFDPNWIVQDKQQMNNIIEMGSELTTGEDKNLKAIVKASQVNTAYLLAVFKHEVGSAVEFNPSFMVVAENINNFPGIKNGSDYLFHAKKLLEQSQMSYYFEKEVYEKTIGKSTFYIMEAKLDHMNKTVIQHYISTVTKGFSLSFIVSFATDNGKNELYEIIEKIKI</sequence>
<proteinExistence type="predicted"/>
<evidence type="ECO:0008006" key="3">
    <source>
        <dbReference type="Google" id="ProtNLM"/>
    </source>
</evidence>
<keyword evidence="2" id="KW-1185">Reference proteome</keyword>
<organism evidence="1 2">
    <name type="scientific">Aquimarina algiphila</name>
    <dbReference type="NCBI Taxonomy" id="2047982"/>
    <lineage>
        <taxon>Bacteria</taxon>
        <taxon>Pseudomonadati</taxon>
        <taxon>Bacteroidota</taxon>
        <taxon>Flavobacteriia</taxon>
        <taxon>Flavobacteriales</taxon>
        <taxon>Flavobacteriaceae</taxon>
        <taxon>Aquimarina</taxon>
    </lineage>
</organism>